<protein>
    <recommendedName>
        <fullName evidence="5">DUF4446 domain-containing protein</fullName>
    </recommendedName>
</protein>
<dbReference type="Proteomes" id="UP000229502">
    <property type="component" value="Unassembled WGS sequence"/>
</dbReference>
<evidence type="ECO:0008006" key="5">
    <source>
        <dbReference type="Google" id="ProtNLM"/>
    </source>
</evidence>
<dbReference type="Pfam" id="PF14584">
    <property type="entry name" value="DUF4446"/>
    <property type="match status" value="1"/>
</dbReference>
<dbReference type="InterPro" id="IPR027981">
    <property type="entry name" value="DUF4446"/>
</dbReference>
<comment type="caution">
    <text evidence="3">The sequence shown here is derived from an EMBL/GenBank/DDBJ whole genome shotgun (WGS) entry which is preliminary data.</text>
</comment>
<name>A0A2M6YR84_9BACT</name>
<keyword evidence="2" id="KW-0812">Transmembrane</keyword>
<keyword evidence="2" id="KW-1133">Transmembrane helix</keyword>
<sequence>MLFNFSEMPSLIVTLIVFVWLGAATFLLTKVLKTFSRLTKGVDNKDLKQILEELLNEIKKEKEISANLEKKLESLRLDGLNHIQKVGFIRYNPFSETGGNQSFALAILDGRDSGFVITSLHSREATRVFAKPVKEGKEAGFEFSKEEIQAIVEAKKRSPSKN</sequence>
<dbReference type="EMBL" id="PEWZ01000096">
    <property type="protein sequence ID" value="PIU34686.1"/>
    <property type="molecule type" value="Genomic_DNA"/>
</dbReference>
<evidence type="ECO:0000313" key="4">
    <source>
        <dbReference type="Proteomes" id="UP000229502"/>
    </source>
</evidence>
<gene>
    <name evidence="3" type="ORF">COT03_01975</name>
</gene>
<dbReference type="AlphaFoldDB" id="A0A2M6YR84"/>
<feature type="coiled-coil region" evidence="1">
    <location>
        <begin position="44"/>
        <end position="78"/>
    </location>
</feature>
<accession>A0A2M6YR84</accession>
<organism evidence="3 4">
    <name type="scientific">Candidatus Shapirobacteria bacterium CG07_land_8_20_14_0_80_39_18</name>
    <dbReference type="NCBI Taxonomy" id="1974882"/>
    <lineage>
        <taxon>Bacteria</taxon>
        <taxon>Candidatus Shapironibacteriota</taxon>
    </lineage>
</organism>
<feature type="transmembrane region" description="Helical" evidence="2">
    <location>
        <begin position="12"/>
        <end position="32"/>
    </location>
</feature>
<reference evidence="4" key="1">
    <citation type="submission" date="2017-09" db="EMBL/GenBank/DDBJ databases">
        <title>Depth-based differentiation of microbial function through sediment-hosted aquifers and enrichment of novel symbionts in the deep terrestrial subsurface.</title>
        <authorList>
            <person name="Probst A.J."/>
            <person name="Ladd B."/>
            <person name="Jarett J.K."/>
            <person name="Geller-Mcgrath D.E."/>
            <person name="Sieber C.M.K."/>
            <person name="Emerson J.B."/>
            <person name="Anantharaman K."/>
            <person name="Thomas B.C."/>
            <person name="Malmstrom R."/>
            <person name="Stieglmeier M."/>
            <person name="Klingl A."/>
            <person name="Woyke T."/>
            <person name="Ryan C.M."/>
            <person name="Banfield J.F."/>
        </authorList>
    </citation>
    <scope>NUCLEOTIDE SEQUENCE [LARGE SCALE GENOMIC DNA]</scope>
</reference>
<keyword evidence="1" id="KW-0175">Coiled coil</keyword>
<evidence type="ECO:0000313" key="3">
    <source>
        <dbReference type="EMBL" id="PIU34686.1"/>
    </source>
</evidence>
<evidence type="ECO:0000256" key="1">
    <source>
        <dbReference type="SAM" id="Coils"/>
    </source>
</evidence>
<proteinExistence type="predicted"/>
<keyword evidence="2" id="KW-0472">Membrane</keyword>
<evidence type="ECO:0000256" key="2">
    <source>
        <dbReference type="SAM" id="Phobius"/>
    </source>
</evidence>